<dbReference type="KEGG" id="tne:Tneu_1703"/>
<keyword evidence="1" id="KW-0472">Membrane</keyword>
<dbReference type="eggNOG" id="arCOG05655">
    <property type="taxonomic scope" value="Archaea"/>
</dbReference>
<dbReference type="HOGENOM" id="CLU_1163835_0_0_2"/>
<keyword evidence="3" id="KW-1185">Reference proteome</keyword>
<name>B1YAH4_PYRNV</name>
<organism evidence="2 3">
    <name type="scientific">Pyrobaculum neutrophilum (strain DSM 2338 / JCM 9278 / NBRC 100436 / V24Sta)</name>
    <name type="common">Thermoproteus neutrophilus</name>
    <dbReference type="NCBI Taxonomy" id="444157"/>
    <lineage>
        <taxon>Archaea</taxon>
        <taxon>Thermoproteota</taxon>
        <taxon>Thermoprotei</taxon>
        <taxon>Thermoproteales</taxon>
        <taxon>Thermoproteaceae</taxon>
        <taxon>Pyrobaculum</taxon>
    </lineage>
</organism>
<feature type="transmembrane region" description="Helical" evidence="1">
    <location>
        <begin position="89"/>
        <end position="115"/>
    </location>
</feature>
<accession>B1YAH4</accession>
<feature type="transmembrane region" description="Helical" evidence="1">
    <location>
        <begin position="20"/>
        <end position="43"/>
    </location>
</feature>
<keyword evidence="1" id="KW-1133">Transmembrane helix</keyword>
<protein>
    <submittedName>
        <fullName evidence="2">Uncharacterized protein</fullName>
    </submittedName>
</protein>
<dbReference type="AlphaFoldDB" id="B1YAH4"/>
<feature type="transmembrane region" description="Helical" evidence="1">
    <location>
        <begin position="49"/>
        <end position="68"/>
    </location>
</feature>
<evidence type="ECO:0000256" key="1">
    <source>
        <dbReference type="SAM" id="Phobius"/>
    </source>
</evidence>
<evidence type="ECO:0000313" key="3">
    <source>
        <dbReference type="Proteomes" id="UP000001694"/>
    </source>
</evidence>
<dbReference type="EMBL" id="CP001014">
    <property type="protein sequence ID" value="ACB40623.1"/>
    <property type="molecule type" value="Genomic_DNA"/>
</dbReference>
<gene>
    <name evidence="2" type="ordered locus">Tneu_1703</name>
</gene>
<dbReference type="OrthoDB" id="28700at2157"/>
<dbReference type="STRING" id="444157.Tneu_1703"/>
<feature type="transmembrane region" description="Helical" evidence="1">
    <location>
        <begin position="181"/>
        <end position="207"/>
    </location>
</feature>
<keyword evidence="1" id="KW-0812">Transmembrane</keyword>
<sequence length="229" mass="24257">MILSRAPLRPMSLLFRLCRWAPPLLYLTLVHVWLLPVLFLLYVGGAVGGFVFLATAASAVAAAVVGLLPGRKGAGGLDLLELFHRRGGVCVAAPVLYVASYAALAFVATTSLYLYTTPLIVIEGAPASAATSAEGLGNHTAALVGNVTEVVLHVRAVGSVAPGGRFIVVVKGDVFWGSAGWVLYTALWAAFFYSALAVALVLAWRLVMRSAELARRAEVFYEKAREILS</sequence>
<dbReference type="Proteomes" id="UP000001694">
    <property type="component" value="Chromosome"/>
</dbReference>
<evidence type="ECO:0000313" key="2">
    <source>
        <dbReference type="EMBL" id="ACB40623.1"/>
    </source>
</evidence>
<proteinExistence type="predicted"/>
<reference evidence="2" key="1">
    <citation type="submission" date="2008-03" db="EMBL/GenBank/DDBJ databases">
        <title>Complete sequence of Thermoproteus neutrophilus V24Sta.</title>
        <authorList>
            <consortium name="US DOE Joint Genome Institute"/>
            <person name="Copeland A."/>
            <person name="Lucas S."/>
            <person name="Lapidus A."/>
            <person name="Glavina del Rio T."/>
            <person name="Dalin E."/>
            <person name="Tice H."/>
            <person name="Bruce D."/>
            <person name="Goodwin L."/>
            <person name="Pitluck S."/>
            <person name="Sims D."/>
            <person name="Brettin T."/>
            <person name="Detter J.C."/>
            <person name="Han C."/>
            <person name="Kuske C.R."/>
            <person name="Schmutz J."/>
            <person name="Larimer F."/>
            <person name="Land M."/>
            <person name="Hauser L."/>
            <person name="Kyrpides N."/>
            <person name="Mikhailova N."/>
            <person name="Biddle J.F."/>
            <person name="Zhang Z."/>
            <person name="Fitz-Gibbon S.T."/>
            <person name="Lowe T.M."/>
            <person name="Saltikov C."/>
            <person name="House C.H."/>
            <person name="Richardson P."/>
        </authorList>
    </citation>
    <scope>NUCLEOTIDE SEQUENCE [LARGE SCALE GENOMIC DNA]</scope>
    <source>
        <strain evidence="2">V24Sta</strain>
    </source>
</reference>